<feature type="domain" description="Protein kinase" evidence="4">
    <location>
        <begin position="1"/>
        <end position="115"/>
    </location>
</feature>
<name>A0AAD3HJ88_9CHLO</name>
<dbReference type="Pfam" id="PF00069">
    <property type="entry name" value="Pkinase"/>
    <property type="match status" value="1"/>
</dbReference>
<dbReference type="GO" id="GO:0004674">
    <property type="term" value="F:protein serine/threonine kinase activity"/>
    <property type="evidence" value="ECO:0007669"/>
    <property type="project" value="TreeGrafter"/>
</dbReference>
<dbReference type="Gene3D" id="1.10.510.10">
    <property type="entry name" value="Transferase(Phosphotransferase) domain 1"/>
    <property type="match status" value="1"/>
</dbReference>
<dbReference type="InterPro" id="IPR050108">
    <property type="entry name" value="CDK"/>
</dbReference>
<evidence type="ECO:0000313" key="6">
    <source>
        <dbReference type="Proteomes" id="UP001054857"/>
    </source>
</evidence>
<keyword evidence="3" id="KW-0067">ATP-binding</keyword>
<evidence type="ECO:0000256" key="1">
    <source>
        <dbReference type="ARBA" id="ARBA00006485"/>
    </source>
</evidence>
<proteinExistence type="inferred from homology"/>
<dbReference type="GO" id="GO:0005634">
    <property type="term" value="C:nucleus"/>
    <property type="evidence" value="ECO:0007669"/>
    <property type="project" value="TreeGrafter"/>
</dbReference>
<evidence type="ECO:0000313" key="5">
    <source>
        <dbReference type="EMBL" id="GFR42832.1"/>
    </source>
</evidence>
<evidence type="ECO:0000256" key="2">
    <source>
        <dbReference type="ARBA" id="ARBA00022741"/>
    </source>
</evidence>
<dbReference type="PANTHER" id="PTHR24056:SF400">
    <property type="entry name" value="KINASE, PUTATIVE-RELATED"/>
    <property type="match status" value="1"/>
</dbReference>
<accession>A0AAD3HJ88</accession>
<dbReference type="InterPro" id="IPR008271">
    <property type="entry name" value="Ser/Thr_kinase_AS"/>
</dbReference>
<gene>
    <name evidence="5" type="ORF">Agub_g3789</name>
</gene>
<dbReference type="InterPro" id="IPR011009">
    <property type="entry name" value="Kinase-like_dom_sf"/>
</dbReference>
<dbReference type="Gene3D" id="3.30.200.20">
    <property type="entry name" value="Phosphorylase Kinase, domain 1"/>
    <property type="match status" value="1"/>
</dbReference>
<dbReference type="EMBL" id="BMAR01000004">
    <property type="protein sequence ID" value="GFR42832.1"/>
    <property type="molecule type" value="Genomic_DNA"/>
</dbReference>
<keyword evidence="2" id="KW-0547">Nucleotide-binding</keyword>
<dbReference type="PANTHER" id="PTHR24056">
    <property type="entry name" value="CELL DIVISION PROTEIN KINASE"/>
    <property type="match status" value="1"/>
</dbReference>
<protein>
    <recommendedName>
        <fullName evidence="4">Protein kinase domain-containing protein</fullName>
    </recommendedName>
</protein>
<dbReference type="SMART" id="SM00220">
    <property type="entry name" value="S_TKc"/>
    <property type="match status" value="1"/>
</dbReference>
<dbReference type="InterPro" id="IPR000719">
    <property type="entry name" value="Prot_kinase_dom"/>
</dbReference>
<feature type="non-terminal residue" evidence="5">
    <location>
        <position position="1"/>
    </location>
</feature>
<sequence length="115" mass="13086">MATGQICAVKAIKQAHEDAQVMRLTLREVQVLRALPPHVNIVYMRDAFRTQGGRVYLVFEFVEGSLRQEMDRHPNGCLPGPMLKSVAWQLLHAIAHCHDHDIMHRDIKPANILLT</sequence>
<evidence type="ECO:0000259" key="4">
    <source>
        <dbReference type="PROSITE" id="PS50011"/>
    </source>
</evidence>
<evidence type="ECO:0000256" key="3">
    <source>
        <dbReference type="ARBA" id="ARBA00022840"/>
    </source>
</evidence>
<keyword evidence="6" id="KW-1185">Reference proteome</keyword>
<comment type="similarity">
    <text evidence="1">Belongs to the protein kinase superfamily. CMGC Ser/Thr protein kinase family. CDC2/CDKX subfamily.</text>
</comment>
<dbReference type="AlphaFoldDB" id="A0AAD3HJ88"/>
<organism evidence="5 6">
    <name type="scientific">Astrephomene gubernaculifera</name>
    <dbReference type="NCBI Taxonomy" id="47775"/>
    <lineage>
        <taxon>Eukaryota</taxon>
        <taxon>Viridiplantae</taxon>
        <taxon>Chlorophyta</taxon>
        <taxon>core chlorophytes</taxon>
        <taxon>Chlorophyceae</taxon>
        <taxon>CS clade</taxon>
        <taxon>Chlamydomonadales</taxon>
        <taxon>Astrephomenaceae</taxon>
        <taxon>Astrephomene</taxon>
    </lineage>
</organism>
<comment type="caution">
    <text evidence="5">The sequence shown here is derived from an EMBL/GenBank/DDBJ whole genome shotgun (WGS) entry which is preliminary data.</text>
</comment>
<dbReference type="PROSITE" id="PS50011">
    <property type="entry name" value="PROTEIN_KINASE_DOM"/>
    <property type="match status" value="1"/>
</dbReference>
<dbReference type="GO" id="GO:0005524">
    <property type="term" value="F:ATP binding"/>
    <property type="evidence" value="ECO:0007669"/>
    <property type="project" value="UniProtKB-KW"/>
</dbReference>
<dbReference type="SUPFAM" id="SSF56112">
    <property type="entry name" value="Protein kinase-like (PK-like)"/>
    <property type="match status" value="1"/>
</dbReference>
<reference evidence="5 6" key="1">
    <citation type="journal article" date="2021" name="Sci. Rep.">
        <title>Genome sequencing of the multicellular alga Astrephomene provides insights into convergent evolution of germ-soma differentiation.</title>
        <authorList>
            <person name="Yamashita S."/>
            <person name="Yamamoto K."/>
            <person name="Matsuzaki R."/>
            <person name="Suzuki S."/>
            <person name="Yamaguchi H."/>
            <person name="Hirooka S."/>
            <person name="Minakuchi Y."/>
            <person name="Miyagishima S."/>
            <person name="Kawachi M."/>
            <person name="Toyoda A."/>
            <person name="Nozaki H."/>
        </authorList>
    </citation>
    <scope>NUCLEOTIDE SEQUENCE [LARGE SCALE GENOMIC DNA]</scope>
    <source>
        <strain evidence="5 6">NIES-4017</strain>
    </source>
</reference>
<dbReference type="PROSITE" id="PS00108">
    <property type="entry name" value="PROTEIN_KINASE_ST"/>
    <property type="match status" value="1"/>
</dbReference>
<dbReference type="Proteomes" id="UP001054857">
    <property type="component" value="Unassembled WGS sequence"/>
</dbReference>